<proteinExistence type="predicted"/>
<evidence type="ECO:0000313" key="2">
    <source>
        <dbReference type="Proteomes" id="UP001052739"/>
    </source>
</evidence>
<name>A0ABQ3PJI5_9ACTN</name>
<evidence type="ECO:0000313" key="1">
    <source>
        <dbReference type="EMBL" id="GHI25179.1"/>
    </source>
</evidence>
<dbReference type="RefSeq" id="WP_190222800.1">
    <property type="nucleotide sequence ID" value="NZ_BNBS01000020.1"/>
</dbReference>
<reference evidence="1" key="1">
    <citation type="submission" date="2024-05" db="EMBL/GenBank/DDBJ databases">
        <title>Whole genome shotgun sequence of Streptomyces hydrogenans NBRC 13475.</title>
        <authorList>
            <person name="Komaki H."/>
            <person name="Tamura T."/>
        </authorList>
    </citation>
    <scope>NUCLEOTIDE SEQUENCE</scope>
    <source>
        <strain evidence="1">NBRC 13475</strain>
    </source>
</reference>
<keyword evidence="2" id="KW-1185">Reference proteome</keyword>
<gene>
    <name evidence="1" type="ORF">Shyd_65500</name>
</gene>
<accession>A0ABQ3PJI5</accession>
<dbReference type="EMBL" id="BNDW01000068">
    <property type="protein sequence ID" value="GHI25179.1"/>
    <property type="molecule type" value="Genomic_DNA"/>
</dbReference>
<dbReference type="Proteomes" id="UP001052739">
    <property type="component" value="Unassembled WGS sequence"/>
</dbReference>
<organism evidence="1 2">
    <name type="scientific">Streptomyces hydrogenans</name>
    <dbReference type="NCBI Taxonomy" id="1873719"/>
    <lineage>
        <taxon>Bacteria</taxon>
        <taxon>Bacillati</taxon>
        <taxon>Actinomycetota</taxon>
        <taxon>Actinomycetes</taxon>
        <taxon>Kitasatosporales</taxon>
        <taxon>Streptomycetaceae</taxon>
        <taxon>Streptomyces</taxon>
    </lineage>
</organism>
<protein>
    <submittedName>
        <fullName evidence="1">Uncharacterized protein</fullName>
    </submittedName>
</protein>
<sequence>MAERYLSWNPTRRRVWTEHPCFPKGAIKWRDESQWNGGGPNGQLRIYRIHEGGDTITEIPRGEWGDHV</sequence>
<comment type="caution">
    <text evidence="1">The sequence shown here is derived from an EMBL/GenBank/DDBJ whole genome shotgun (WGS) entry which is preliminary data.</text>
</comment>